<evidence type="ECO:0000259" key="3">
    <source>
        <dbReference type="PROSITE" id="PS50126"/>
    </source>
</evidence>
<dbReference type="AlphaFoldDB" id="A0A517MJV7"/>
<dbReference type="InterPro" id="IPR010994">
    <property type="entry name" value="RuvA_2-like"/>
</dbReference>
<dbReference type="SMART" id="SM00316">
    <property type="entry name" value="S1"/>
    <property type="match status" value="1"/>
</dbReference>
<dbReference type="SMART" id="SM00732">
    <property type="entry name" value="YqgFc"/>
    <property type="match status" value="1"/>
</dbReference>
<dbReference type="FunFam" id="1.10.150.310:FF:000001">
    <property type="entry name" value="RNA-binding transcriptional accessory protein"/>
    <property type="match status" value="1"/>
</dbReference>
<keyword evidence="2" id="KW-0234">DNA repair</keyword>
<dbReference type="GO" id="GO:0003729">
    <property type="term" value="F:mRNA binding"/>
    <property type="evidence" value="ECO:0007669"/>
    <property type="project" value="TreeGrafter"/>
</dbReference>
<dbReference type="Gene3D" id="1.10.10.650">
    <property type="entry name" value="RuvA domain 2-like"/>
    <property type="match status" value="1"/>
</dbReference>
<dbReference type="Proteomes" id="UP000320672">
    <property type="component" value="Chromosome"/>
</dbReference>
<gene>
    <name evidence="4" type="primary">rpsA_2</name>
    <name evidence="4" type="ORF">FF011L_38510</name>
</gene>
<dbReference type="InterPro" id="IPR032639">
    <property type="entry name" value="Tex_YqgF"/>
</dbReference>
<protein>
    <submittedName>
        <fullName evidence="4">30S ribosomal protein S1</fullName>
    </submittedName>
</protein>
<accession>A0A517MJV7</accession>
<dbReference type="Gene3D" id="1.10.150.310">
    <property type="entry name" value="Tex RuvX-like domain-like"/>
    <property type="match status" value="1"/>
</dbReference>
<feature type="domain" description="S1 motif" evidence="3">
    <location>
        <begin position="653"/>
        <end position="722"/>
    </location>
</feature>
<name>A0A517MJV7_9BACT</name>
<dbReference type="InterPro" id="IPR023323">
    <property type="entry name" value="Tex-like_dom_sf"/>
</dbReference>
<dbReference type="InterPro" id="IPR012337">
    <property type="entry name" value="RNaseH-like_sf"/>
</dbReference>
<dbReference type="Pfam" id="PF00575">
    <property type="entry name" value="S1"/>
    <property type="match status" value="1"/>
</dbReference>
<evidence type="ECO:0000313" key="4">
    <source>
        <dbReference type="EMBL" id="QDS95067.1"/>
    </source>
</evidence>
<keyword evidence="1" id="KW-0227">DNA damage</keyword>
<dbReference type="PANTHER" id="PTHR10724">
    <property type="entry name" value="30S RIBOSOMAL PROTEIN S1"/>
    <property type="match status" value="1"/>
</dbReference>
<dbReference type="SMART" id="SM00278">
    <property type="entry name" value="HhH1"/>
    <property type="match status" value="2"/>
</dbReference>
<dbReference type="Pfam" id="PF17674">
    <property type="entry name" value="HHH_9"/>
    <property type="match status" value="1"/>
</dbReference>
<dbReference type="Pfam" id="PF09371">
    <property type="entry name" value="Tex_N"/>
    <property type="match status" value="1"/>
</dbReference>
<dbReference type="PROSITE" id="PS50126">
    <property type="entry name" value="S1"/>
    <property type="match status" value="1"/>
</dbReference>
<dbReference type="GO" id="GO:0005737">
    <property type="term" value="C:cytoplasm"/>
    <property type="evidence" value="ECO:0007669"/>
    <property type="project" value="UniProtKB-ARBA"/>
</dbReference>
<dbReference type="InterPro" id="IPR006641">
    <property type="entry name" value="YqgF/RNaseH-like_dom"/>
</dbReference>
<dbReference type="Gene3D" id="2.40.50.140">
    <property type="entry name" value="Nucleic acid-binding proteins"/>
    <property type="match status" value="1"/>
</dbReference>
<dbReference type="InterPro" id="IPR055179">
    <property type="entry name" value="Tex-like_central_region"/>
</dbReference>
<dbReference type="Gene3D" id="1.10.3500.10">
    <property type="entry name" value="Tex N-terminal region-like"/>
    <property type="match status" value="1"/>
</dbReference>
<dbReference type="SUPFAM" id="SSF47781">
    <property type="entry name" value="RuvA domain 2-like"/>
    <property type="match status" value="2"/>
</dbReference>
<dbReference type="Pfam" id="PF16921">
    <property type="entry name" value="Tex_YqgF"/>
    <property type="match status" value="1"/>
</dbReference>
<dbReference type="Pfam" id="PF12836">
    <property type="entry name" value="HHH_3"/>
    <property type="match status" value="1"/>
</dbReference>
<dbReference type="InterPro" id="IPR003029">
    <property type="entry name" value="S1_domain"/>
</dbReference>
<dbReference type="Pfam" id="PF22706">
    <property type="entry name" value="Tex_central_region"/>
    <property type="match status" value="1"/>
</dbReference>
<reference evidence="4 5" key="1">
    <citation type="submission" date="2019-02" db="EMBL/GenBank/DDBJ databases">
        <title>Deep-cultivation of Planctomycetes and their phenomic and genomic characterization uncovers novel biology.</title>
        <authorList>
            <person name="Wiegand S."/>
            <person name="Jogler M."/>
            <person name="Boedeker C."/>
            <person name="Pinto D."/>
            <person name="Vollmers J."/>
            <person name="Rivas-Marin E."/>
            <person name="Kohn T."/>
            <person name="Peeters S.H."/>
            <person name="Heuer A."/>
            <person name="Rast P."/>
            <person name="Oberbeckmann S."/>
            <person name="Bunk B."/>
            <person name="Jeske O."/>
            <person name="Meyerdierks A."/>
            <person name="Storesund J.E."/>
            <person name="Kallscheuer N."/>
            <person name="Luecker S."/>
            <person name="Lage O.M."/>
            <person name="Pohl T."/>
            <person name="Merkel B.J."/>
            <person name="Hornburger P."/>
            <person name="Mueller R.-W."/>
            <person name="Bruemmer F."/>
            <person name="Labrenz M."/>
            <person name="Spormann A.M."/>
            <person name="Op den Camp H."/>
            <person name="Overmann J."/>
            <person name="Amann R."/>
            <person name="Jetten M.S.M."/>
            <person name="Mascher T."/>
            <person name="Medema M.H."/>
            <person name="Devos D.P."/>
            <person name="Kaster A.-K."/>
            <person name="Ovreas L."/>
            <person name="Rohde M."/>
            <person name="Galperin M.Y."/>
            <person name="Jogler C."/>
        </authorList>
    </citation>
    <scope>NUCLEOTIDE SEQUENCE [LARGE SCALE GENOMIC DNA]</scope>
    <source>
        <strain evidence="4 5">FF011L</strain>
    </source>
</reference>
<keyword evidence="5" id="KW-1185">Reference proteome</keyword>
<dbReference type="GO" id="GO:0006281">
    <property type="term" value="P:DNA repair"/>
    <property type="evidence" value="ECO:0007669"/>
    <property type="project" value="UniProtKB-KW"/>
</dbReference>
<dbReference type="SUPFAM" id="SSF158832">
    <property type="entry name" value="Tex N-terminal region-like"/>
    <property type="match status" value="1"/>
</dbReference>
<evidence type="ECO:0000256" key="2">
    <source>
        <dbReference type="ARBA" id="ARBA00023204"/>
    </source>
</evidence>
<dbReference type="GO" id="GO:0003677">
    <property type="term" value="F:DNA binding"/>
    <property type="evidence" value="ECO:0007669"/>
    <property type="project" value="InterPro"/>
</dbReference>
<organism evidence="4 5">
    <name type="scientific">Roseimaritima multifibrata</name>
    <dbReference type="NCBI Taxonomy" id="1930274"/>
    <lineage>
        <taxon>Bacteria</taxon>
        <taxon>Pseudomonadati</taxon>
        <taxon>Planctomycetota</taxon>
        <taxon>Planctomycetia</taxon>
        <taxon>Pirellulales</taxon>
        <taxon>Pirellulaceae</taxon>
        <taxon>Roseimaritima</taxon>
    </lineage>
</organism>
<dbReference type="InterPro" id="IPR003583">
    <property type="entry name" value="Hlx-hairpin-Hlx_DNA-bd_motif"/>
</dbReference>
<dbReference type="InterPro" id="IPR018974">
    <property type="entry name" value="Tex-like_N"/>
</dbReference>
<keyword evidence="4" id="KW-0687">Ribonucleoprotein</keyword>
<dbReference type="InterPro" id="IPR050437">
    <property type="entry name" value="Ribos_protein_bS1-like"/>
</dbReference>
<sequence length="727" mass="79589">MAATSSASTDLGAFAKIIAAELNLPERQVLAAVDLLGSGNTIPFIARYRKEVTQGLDEIALRAIEDALERQQNLAARRSTVLKSIEQQGAMTDDLRKQIHACTDIQQLELLYLPYKPKRRTRATIARERGLQPLADQLLQLTSLNQSKEQFLKAFVDSDKEVPDTETALKGAMDIIAEQWSETPETRTWLAKKAQSEGRIASKVKRGKKEEAAKFELYIDHNEAAKKIPSHRLLAMLRGESEGVLNVGISVDDAPVLRELKSKLVANPPAEFKQDLLETVEDCYQRLLMPATESAILQSLKAAADESAIDVFGKNLHELLMAPPAGPRVTIGIDPGFRTGCKIAVVDETGQFLSNTTIYPTPPKQDTDGAGKVLLRFIEKFHVELIAIGNGTASRETDAFVGQLIRDHNLAVTKVMVSEAGASIYSASELAAKEFPDLDITVRGAISIARRLQDPLAELVKSDPKSIGVGQYQHDVNQSLLRKCLDRTVQSCVNRVGVDLNMASAPLLAQVAGIGPKIAENIVQYRNENGRFRNRKELTKVPKLGKKAFEQAAGFLRIRGGDEPLDNSAVHPESYPVVAKMAQQLQTKTDALVGNATLSSKLKAADFVDKKFGMPTIQDILSELGKPGRDPRSEFRAVQFDDTVNTMEDLKPGLILEGVITNVTHFGAFVDIGVHQDGLIHISQLADTYVSDPAEIVSVGDVVKVKVLEIDIPRKRISVSRRLQANA</sequence>
<evidence type="ECO:0000256" key="1">
    <source>
        <dbReference type="ARBA" id="ARBA00022763"/>
    </source>
</evidence>
<dbReference type="InterPro" id="IPR044146">
    <property type="entry name" value="S1_Tex"/>
</dbReference>
<dbReference type="KEGG" id="rml:FF011L_38510"/>
<dbReference type="InterPro" id="IPR041692">
    <property type="entry name" value="HHH_9"/>
</dbReference>
<dbReference type="OrthoDB" id="9804714at2"/>
<proteinExistence type="predicted"/>
<dbReference type="SUPFAM" id="SSF50249">
    <property type="entry name" value="Nucleic acid-binding proteins"/>
    <property type="match status" value="1"/>
</dbReference>
<dbReference type="EMBL" id="CP036262">
    <property type="protein sequence ID" value="QDS95067.1"/>
    <property type="molecule type" value="Genomic_DNA"/>
</dbReference>
<dbReference type="InterPro" id="IPR023319">
    <property type="entry name" value="Tex-like_HTH_dom_sf"/>
</dbReference>
<keyword evidence="4" id="KW-0689">Ribosomal protein</keyword>
<dbReference type="InterPro" id="IPR012340">
    <property type="entry name" value="NA-bd_OB-fold"/>
</dbReference>
<evidence type="ECO:0000313" key="5">
    <source>
        <dbReference type="Proteomes" id="UP000320672"/>
    </source>
</evidence>
<dbReference type="PANTHER" id="PTHR10724:SF10">
    <property type="entry name" value="S1 RNA-BINDING DOMAIN-CONTAINING PROTEIN 1"/>
    <property type="match status" value="1"/>
</dbReference>
<dbReference type="RefSeq" id="WP_145352980.1">
    <property type="nucleotide sequence ID" value="NZ_CP036262.1"/>
</dbReference>
<dbReference type="FunFam" id="1.10.10.650:FF:000001">
    <property type="entry name" value="S1 RNA-binding domain 1"/>
    <property type="match status" value="1"/>
</dbReference>
<dbReference type="GO" id="GO:0006412">
    <property type="term" value="P:translation"/>
    <property type="evidence" value="ECO:0007669"/>
    <property type="project" value="TreeGrafter"/>
</dbReference>
<dbReference type="GO" id="GO:0003735">
    <property type="term" value="F:structural constituent of ribosome"/>
    <property type="evidence" value="ECO:0007669"/>
    <property type="project" value="TreeGrafter"/>
</dbReference>
<dbReference type="FunFam" id="2.40.50.140:FF:000051">
    <property type="entry name" value="RNA-binding transcriptional accessory protein"/>
    <property type="match status" value="1"/>
</dbReference>
<dbReference type="SUPFAM" id="SSF53098">
    <property type="entry name" value="Ribonuclease H-like"/>
    <property type="match status" value="1"/>
</dbReference>
<dbReference type="GO" id="GO:0005840">
    <property type="term" value="C:ribosome"/>
    <property type="evidence" value="ECO:0007669"/>
    <property type="project" value="UniProtKB-KW"/>
</dbReference>
<dbReference type="Gene3D" id="3.30.420.140">
    <property type="entry name" value="YqgF/RNase H-like domain"/>
    <property type="match status" value="1"/>
</dbReference>
<dbReference type="FunFam" id="3.30.420.140:FF:000001">
    <property type="entry name" value="RNA-binding transcriptional accessory protein"/>
    <property type="match status" value="1"/>
</dbReference>
<dbReference type="CDD" id="cd05685">
    <property type="entry name" value="S1_Tex"/>
    <property type="match status" value="1"/>
</dbReference>
<dbReference type="InterPro" id="IPR037027">
    <property type="entry name" value="YqgF/RNaseH-like_dom_sf"/>
</dbReference>